<reference evidence="1 2" key="1">
    <citation type="journal article" date="2015" name="Nature">
        <title>rRNA introns, odd ribosomes, and small enigmatic genomes across a large radiation of phyla.</title>
        <authorList>
            <person name="Brown C.T."/>
            <person name="Hug L.A."/>
            <person name="Thomas B.C."/>
            <person name="Sharon I."/>
            <person name="Castelle C.J."/>
            <person name="Singh A."/>
            <person name="Wilkins M.J."/>
            <person name="Williams K.H."/>
            <person name="Banfield J.F."/>
        </authorList>
    </citation>
    <scope>NUCLEOTIDE SEQUENCE [LARGE SCALE GENOMIC DNA]</scope>
</reference>
<accession>A0A0G1U537</accession>
<evidence type="ECO:0000313" key="2">
    <source>
        <dbReference type="Proteomes" id="UP000033882"/>
    </source>
</evidence>
<gene>
    <name evidence="1" type="ORF">UY19_C0018G0031</name>
</gene>
<proteinExistence type="predicted"/>
<sequence>MFIEKFASLMLANFYSYYDKNFYGVYYIYEGIYRQSVKSGHYVSDDALLSDNVDCFRNRLGGSGAYAV</sequence>
<protein>
    <submittedName>
        <fullName evidence="1">Uncharacterized protein</fullName>
    </submittedName>
</protein>
<name>A0A0G1U537_9BACT</name>
<dbReference type="EMBL" id="LCPB01000018">
    <property type="protein sequence ID" value="KKU89186.1"/>
    <property type="molecule type" value="Genomic_DNA"/>
</dbReference>
<comment type="caution">
    <text evidence="1">The sequence shown here is derived from an EMBL/GenBank/DDBJ whole genome shotgun (WGS) entry which is preliminary data.</text>
</comment>
<evidence type="ECO:0000313" key="1">
    <source>
        <dbReference type="EMBL" id="KKU89186.1"/>
    </source>
</evidence>
<organism evidence="1 2">
    <name type="scientific">Candidatus Wolfebacteria bacterium GW2011_GWA2_47_9b</name>
    <dbReference type="NCBI Taxonomy" id="1619005"/>
    <lineage>
        <taxon>Bacteria</taxon>
        <taxon>Candidatus Wolfeibacteriota</taxon>
    </lineage>
</organism>
<dbReference type="Proteomes" id="UP000033882">
    <property type="component" value="Unassembled WGS sequence"/>
</dbReference>
<dbReference type="AlphaFoldDB" id="A0A0G1U537"/>